<dbReference type="Proteomes" id="UP000719412">
    <property type="component" value="Unassembled WGS sequence"/>
</dbReference>
<sequence>MCDDGTVLRAEIPTLQKSRNPVTHDHDRQLTNVQTSDDCRRDNRRLATSAVSVALAWSTNERERDADRGVETIAKFLSKIRVGFKVQFFRPQPPSTGIIWRGQDVGDDDFFPPLFAERGIEMLRGTIFPDDLTRQRDVPIATSKSGRASDRLIAEKRNRKLTLEWHFTSGNRTNLPYEWRAVTVHLANGRVLQPPGPGVGPGRRRAAPENAQAGCTRSGIYHVGNYGIWTLVTCQRHSPTVVCFTLIDQAAYVGWVPVGAGSVWRSRTVKSFTTEKETGGNVA</sequence>
<evidence type="ECO:0000256" key="1">
    <source>
        <dbReference type="SAM" id="MobiDB-lite"/>
    </source>
</evidence>
<reference evidence="2" key="1">
    <citation type="journal article" date="2020" name="J Insects Food Feed">
        <title>The yellow mealworm (Tenebrio molitor) genome: a resource for the emerging insects as food and feed industry.</title>
        <authorList>
            <person name="Eriksson T."/>
            <person name="Andere A."/>
            <person name="Kelstrup H."/>
            <person name="Emery V."/>
            <person name="Picard C."/>
        </authorList>
    </citation>
    <scope>NUCLEOTIDE SEQUENCE</scope>
    <source>
        <strain evidence="2">Stoneville</strain>
        <tissue evidence="2">Whole head</tissue>
    </source>
</reference>
<feature type="region of interest" description="Disordered" evidence="1">
    <location>
        <begin position="192"/>
        <end position="211"/>
    </location>
</feature>
<organism evidence="2 3">
    <name type="scientific">Tenebrio molitor</name>
    <name type="common">Yellow mealworm beetle</name>
    <dbReference type="NCBI Taxonomy" id="7067"/>
    <lineage>
        <taxon>Eukaryota</taxon>
        <taxon>Metazoa</taxon>
        <taxon>Ecdysozoa</taxon>
        <taxon>Arthropoda</taxon>
        <taxon>Hexapoda</taxon>
        <taxon>Insecta</taxon>
        <taxon>Pterygota</taxon>
        <taxon>Neoptera</taxon>
        <taxon>Endopterygota</taxon>
        <taxon>Coleoptera</taxon>
        <taxon>Polyphaga</taxon>
        <taxon>Cucujiformia</taxon>
        <taxon>Tenebrionidae</taxon>
        <taxon>Tenebrio</taxon>
    </lineage>
</organism>
<dbReference type="AlphaFoldDB" id="A0A8J6L746"/>
<evidence type="ECO:0000313" key="3">
    <source>
        <dbReference type="Proteomes" id="UP000719412"/>
    </source>
</evidence>
<dbReference type="EMBL" id="JABDTM020027688">
    <property type="protein sequence ID" value="KAH0810155.1"/>
    <property type="molecule type" value="Genomic_DNA"/>
</dbReference>
<evidence type="ECO:0000313" key="2">
    <source>
        <dbReference type="EMBL" id="KAH0810155.1"/>
    </source>
</evidence>
<keyword evidence="3" id="KW-1185">Reference proteome</keyword>
<protein>
    <submittedName>
        <fullName evidence="2">Uncharacterized protein</fullName>
    </submittedName>
</protein>
<accession>A0A8J6L746</accession>
<proteinExistence type="predicted"/>
<name>A0A8J6L746_TENMO</name>
<comment type="caution">
    <text evidence="2">The sequence shown here is derived from an EMBL/GenBank/DDBJ whole genome shotgun (WGS) entry which is preliminary data.</text>
</comment>
<gene>
    <name evidence="2" type="ORF">GEV33_012636</name>
</gene>
<reference evidence="2" key="2">
    <citation type="submission" date="2021-08" db="EMBL/GenBank/DDBJ databases">
        <authorList>
            <person name="Eriksson T."/>
        </authorList>
    </citation>
    <scope>NUCLEOTIDE SEQUENCE</scope>
    <source>
        <strain evidence="2">Stoneville</strain>
        <tissue evidence="2">Whole head</tissue>
    </source>
</reference>